<dbReference type="PANTHER" id="PTHR43249:SF1">
    <property type="entry name" value="D-GLUCOSIDE 3-DEHYDROGENASE"/>
    <property type="match status" value="1"/>
</dbReference>
<dbReference type="RefSeq" id="WP_170864835.1">
    <property type="nucleotide sequence ID" value="NZ_FODV01000011.1"/>
</dbReference>
<feature type="domain" description="Gfo/Idh/MocA-like oxidoreductase C-terminal" evidence="2">
    <location>
        <begin position="169"/>
        <end position="325"/>
    </location>
</feature>
<dbReference type="OrthoDB" id="282474at2157"/>
<dbReference type="Gene3D" id="3.30.360.10">
    <property type="entry name" value="Dihydrodipicolinate Reductase, domain 2"/>
    <property type="match status" value="1"/>
</dbReference>
<gene>
    <name evidence="3" type="ORF">SAMN04487948_11135</name>
</gene>
<dbReference type="AlphaFoldDB" id="A0A1H8UHU4"/>
<name>A0A1H8UHU4_9EURY</name>
<sequence length="342" mass="37972">MSLRVAILGTGPDPSGDNDHDGYSMGYRHAHAYREIDNCEIVGCADLAYEHAVAFTHHFNLSEDAAYTDHIAMLDETTPDLVSVCTPPGSHRQLVADCAEAGTAVHCEKPMAQTWSDCTALVEICDDAGVQLTFNFQNRFRPAVHEIERRLENGAIGEVERVEVRRADLMQTGIHNLDLATHFAGDVNLEWVLGAVDATSERKWYTDMYAEDHSVGQFRYENGVEGLVVTGEGTDEALSLVRVEGASGTLELTFWSETPLRIRRDGTDWESVDVPDGNAQVDVCRDVVESLRDGGPSQVRAERALRVTELVFGLWESARQRRRVSFPITIQGNPLEELIETR</sequence>
<dbReference type="Gene3D" id="3.40.50.720">
    <property type="entry name" value="NAD(P)-binding Rossmann-like Domain"/>
    <property type="match status" value="1"/>
</dbReference>
<dbReference type="Proteomes" id="UP000199126">
    <property type="component" value="Unassembled WGS sequence"/>
</dbReference>
<dbReference type="PANTHER" id="PTHR43249">
    <property type="entry name" value="UDP-N-ACETYL-2-AMINO-2-DEOXY-D-GLUCURONATE OXIDASE"/>
    <property type="match status" value="1"/>
</dbReference>
<evidence type="ECO:0000259" key="1">
    <source>
        <dbReference type="Pfam" id="PF01408"/>
    </source>
</evidence>
<dbReference type="SUPFAM" id="SSF51735">
    <property type="entry name" value="NAD(P)-binding Rossmann-fold domains"/>
    <property type="match status" value="1"/>
</dbReference>
<keyword evidence="4" id="KW-1185">Reference proteome</keyword>
<evidence type="ECO:0000313" key="3">
    <source>
        <dbReference type="EMBL" id="SEP02676.1"/>
    </source>
</evidence>
<dbReference type="InterPro" id="IPR000683">
    <property type="entry name" value="Gfo/Idh/MocA-like_OxRdtase_N"/>
</dbReference>
<protein>
    <submittedName>
        <fullName evidence="3">Predicted dehydrogenase</fullName>
    </submittedName>
</protein>
<dbReference type="InterPro" id="IPR036291">
    <property type="entry name" value="NAD(P)-bd_dom_sf"/>
</dbReference>
<dbReference type="GO" id="GO:0000166">
    <property type="term" value="F:nucleotide binding"/>
    <property type="evidence" value="ECO:0007669"/>
    <property type="project" value="InterPro"/>
</dbReference>
<organism evidence="3 4">
    <name type="scientific">Halogranum amylolyticum</name>
    <dbReference type="NCBI Taxonomy" id="660520"/>
    <lineage>
        <taxon>Archaea</taxon>
        <taxon>Methanobacteriati</taxon>
        <taxon>Methanobacteriota</taxon>
        <taxon>Stenosarchaea group</taxon>
        <taxon>Halobacteria</taxon>
        <taxon>Halobacteriales</taxon>
        <taxon>Haloferacaceae</taxon>
    </lineage>
</organism>
<dbReference type="EMBL" id="FODV01000011">
    <property type="protein sequence ID" value="SEP02676.1"/>
    <property type="molecule type" value="Genomic_DNA"/>
</dbReference>
<accession>A0A1H8UHU4</accession>
<evidence type="ECO:0000259" key="2">
    <source>
        <dbReference type="Pfam" id="PF02894"/>
    </source>
</evidence>
<dbReference type="InterPro" id="IPR004104">
    <property type="entry name" value="Gfo/Idh/MocA-like_OxRdtase_C"/>
</dbReference>
<proteinExistence type="predicted"/>
<dbReference type="InterPro" id="IPR052515">
    <property type="entry name" value="Gfo/Idh/MocA_Oxidoreductase"/>
</dbReference>
<feature type="domain" description="Gfo/Idh/MocA-like oxidoreductase N-terminal" evidence="1">
    <location>
        <begin position="24"/>
        <end position="136"/>
    </location>
</feature>
<dbReference type="Pfam" id="PF01408">
    <property type="entry name" value="GFO_IDH_MocA"/>
    <property type="match status" value="1"/>
</dbReference>
<reference evidence="4" key="1">
    <citation type="submission" date="2016-10" db="EMBL/GenBank/DDBJ databases">
        <authorList>
            <person name="Varghese N."/>
            <person name="Submissions S."/>
        </authorList>
    </citation>
    <scope>NUCLEOTIDE SEQUENCE [LARGE SCALE GENOMIC DNA]</scope>
    <source>
        <strain evidence="4">CGMCC 1.10121</strain>
    </source>
</reference>
<dbReference type="Pfam" id="PF02894">
    <property type="entry name" value="GFO_IDH_MocA_C"/>
    <property type="match status" value="1"/>
</dbReference>
<evidence type="ECO:0000313" key="4">
    <source>
        <dbReference type="Proteomes" id="UP000199126"/>
    </source>
</evidence>
<dbReference type="SUPFAM" id="SSF55347">
    <property type="entry name" value="Glyceraldehyde-3-phosphate dehydrogenase-like, C-terminal domain"/>
    <property type="match status" value="1"/>
</dbReference>